<sequence>MKKLLLILISLSACLYLGFVGSVIGATENHSENEVVVLAHGLGRSDTAMWLFKRRLEDEGFAVCTLDYSSIGETVASVLEVTTKQIDQCVSDAPTVHFVGHSLGGLVSRSYLQHHPELTNSSRLGHVVLMGTPNQGSEIADHYDGSWVMEFGGEISQALVTGENSLGNQLELIDSNIGIIAGTKSMILTNDAFSGPNDGLVSVESTKLINMKDFIEIEVGHSNMRYNKEVAEQTVHFLKHGRFNH</sequence>
<gene>
    <name evidence="1" type="ORF">JQC93_10130</name>
</gene>
<dbReference type="GO" id="GO:0016787">
    <property type="term" value="F:hydrolase activity"/>
    <property type="evidence" value="ECO:0007669"/>
    <property type="project" value="UniProtKB-KW"/>
</dbReference>
<evidence type="ECO:0000313" key="1">
    <source>
        <dbReference type="EMBL" id="MBM7036757.1"/>
    </source>
</evidence>
<dbReference type="PANTHER" id="PTHR37946">
    <property type="entry name" value="SLL1969 PROTEIN"/>
    <property type="match status" value="1"/>
</dbReference>
<dbReference type="PANTHER" id="PTHR37946:SF1">
    <property type="entry name" value="SLL1969 PROTEIN"/>
    <property type="match status" value="1"/>
</dbReference>
<protein>
    <submittedName>
        <fullName evidence="1">Alpha/beta fold hydrolase</fullName>
    </submittedName>
</protein>
<dbReference type="Gene3D" id="3.40.50.1820">
    <property type="entry name" value="alpha/beta hydrolase"/>
    <property type="match status" value="1"/>
</dbReference>
<dbReference type="RefSeq" id="WP_205158314.1">
    <property type="nucleotide sequence ID" value="NZ_JAFEUM010000003.1"/>
</dbReference>
<keyword evidence="1" id="KW-0378">Hydrolase</keyword>
<organism evidence="1 2">
    <name type="scientific">Vibrio ulleungensis</name>
    <dbReference type="NCBI Taxonomy" id="2807619"/>
    <lineage>
        <taxon>Bacteria</taxon>
        <taxon>Pseudomonadati</taxon>
        <taxon>Pseudomonadota</taxon>
        <taxon>Gammaproteobacteria</taxon>
        <taxon>Vibrionales</taxon>
        <taxon>Vibrionaceae</taxon>
        <taxon>Vibrio</taxon>
    </lineage>
</organism>
<keyword evidence="2" id="KW-1185">Reference proteome</keyword>
<dbReference type="InterPro" id="IPR029058">
    <property type="entry name" value="AB_hydrolase_fold"/>
</dbReference>
<comment type="caution">
    <text evidence="1">The sequence shown here is derived from an EMBL/GenBank/DDBJ whole genome shotgun (WGS) entry which is preliminary data.</text>
</comment>
<proteinExistence type="predicted"/>
<reference evidence="1 2" key="1">
    <citation type="submission" date="2021-02" db="EMBL/GenBank/DDBJ databases">
        <authorList>
            <person name="Park J.-S."/>
        </authorList>
    </citation>
    <scope>NUCLEOTIDE SEQUENCE [LARGE SCALE GENOMIC DNA]</scope>
    <source>
        <strain evidence="1 2">188UL20-2</strain>
    </source>
</reference>
<dbReference type="Proteomes" id="UP000809621">
    <property type="component" value="Unassembled WGS sequence"/>
</dbReference>
<accession>A0ABS2HJR1</accession>
<name>A0ABS2HJR1_9VIBR</name>
<dbReference type="SUPFAM" id="SSF53474">
    <property type="entry name" value="alpha/beta-Hydrolases"/>
    <property type="match status" value="1"/>
</dbReference>
<evidence type="ECO:0000313" key="2">
    <source>
        <dbReference type="Proteomes" id="UP000809621"/>
    </source>
</evidence>
<dbReference type="Pfam" id="PF02089">
    <property type="entry name" value="Palm_thioest"/>
    <property type="match status" value="1"/>
</dbReference>
<dbReference type="EMBL" id="JAFEUM010000003">
    <property type="protein sequence ID" value="MBM7036757.1"/>
    <property type="molecule type" value="Genomic_DNA"/>
</dbReference>